<comment type="similarity">
    <text evidence="1">Belongs to the dUTPase family.</text>
</comment>
<evidence type="ECO:0000313" key="8">
    <source>
        <dbReference type="Proteomes" id="UP000515873"/>
    </source>
</evidence>
<evidence type="ECO:0000256" key="2">
    <source>
        <dbReference type="ARBA" id="ARBA00012379"/>
    </source>
</evidence>
<dbReference type="InterPro" id="IPR029054">
    <property type="entry name" value="dUTPase-like"/>
</dbReference>
<feature type="domain" description="dUTPase-like" evidence="6">
    <location>
        <begin position="15"/>
        <end position="144"/>
    </location>
</feature>
<dbReference type="PANTHER" id="PTHR11241">
    <property type="entry name" value="DEOXYURIDINE 5'-TRIPHOSPHATE NUCLEOTIDOHYDROLASE"/>
    <property type="match status" value="1"/>
</dbReference>
<dbReference type="InterPro" id="IPR036157">
    <property type="entry name" value="dUTPase-like_sf"/>
</dbReference>
<dbReference type="NCBIfam" id="TIGR00576">
    <property type="entry name" value="dut"/>
    <property type="match status" value="1"/>
</dbReference>
<reference evidence="7 8" key="1">
    <citation type="submission" date="2020-08" db="EMBL/GenBank/DDBJ databases">
        <title>Dyella sp. G9 isolated from forest soil.</title>
        <authorList>
            <person name="Fu J."/>
            <person name="Qiu L."/>
        </authorList>
    </citation>
    <scope>NUCLEOTIDE SEQUENCE [LARGE SCALE GENOMIC DNA]</scope>
    <source>
        <strain evidence="7 8">G9</strain>
    </source>
</reference>
<dbReference type="PANTHER" id="PTHR11241:SF0">
    <property type="entry name" value="DEOXYURIDINE 5'-TRIPHOSPHATE NUCLEOTIDOHYDROLASE"/>
    <property type="match status" value="1"/>
</dbReference>
<comment type="catalytic activity">
    <reaction evidence="5">
        <text>dUTP + H2O = dUMP + diphosphate + H(+)</text>
        <dbReference type="Rhea" id="RHEA:10248"/>
        <dbReference type="ChEBI" id="CHEBI:15377"/>
        <dbReference type="ChEBI" id="CHEBI:15378"/>
        <dbReference type="ChEBI" id="CHEBI:33019"/>
        <dbReference type="ChEBI" id="CHEBI:61555"/>
        <dbReference type="ChEBI" id="CHEBI:246422"/>
        <dbReference type="EC" id="3.6.1.23"/>
    </reaction>
</comment>
<dbReference type="GO" id="GO:0006226">
    <property type="term" value="P:dUMP biosynthetic process"/>
    <property type="evidence" value="ECO:0007669"/>
    <property type="project" value="InterPro"/>
</dbReference>
<dbReference type="InterPro" id="IPR008181">
    <property type="entry name" value="dUTPase"/>
</dbReference>
<dbReference type="EMBL" id="CP060412">
    <property type="protein sequence ID" value="QNK03622.1"/>
    <property type="molecule type" value="Genomic_DNA"/>
</dbReference>
<dbReference type="Proteomes" id="UP000515873">
    <property type="component" value="Chromosome"/>
</dbReference>
<keyword evidence="4" id="KW-0546">Nucleotide metabolism</keyword>
<dbReference type="SUPFAM" id="SSF51283">
    <property type="entry name" value="dUTPase-like"/>
    <property type="match status" value="1"/>
</dbReference>
<dbReference type="GO" id="GO:0004170">
    <property type="term" value="F:dUTP diphosphatase activity"/>
    <property type="evidence" value="ECO:0007669"/>
    <property type="project" value="UniProtKB-EC"/>
</dbReference>
<name>A0A7G8QA14_9GAMM</name>
<evidence type="ECO:0000259" key="6">
    <source>
        <dbReference type="Pfam" id="PF00692"/>
    </source>
</evidence>
<dbReference type="Gene3D" id="2.70.40.10">
    <property type="match status" value="1"/>
</dbReference>
<dbReference type="GO" id="GO:0046081">
    <property type="term" value="P:dUTP catabolic process"/>
    <property type="evidence" value="ECO:0007669"/>
    <property type="project" value="InterPro"/>
</dbReference>
<dbReference type="NCBIfam" id="NF001862">
    <property type="entry name" value="PRK00601.1"/>
    <property type="match status" value="1"/>
</dbReference>
<evidence type="ECO:0000256" key="1">
    <source>
        <dbReference type="ARBA" id="ARBA00006581"/>
    </source>
</evidence>
<dbReference type="InterPro" id="IPR033704">
    <property type="entry name" value="dUTPase_trimeric"/>
</dbReference>
<evidence type="ECO:0000256" key="5">
    <source>
        <dbReference type="ARBA" id="ARBA00047686"/>
    </source>
</evidence>
<proteinExistence type="inferred from homology"/>
<protein>
    <recommendedName>
        <fullName evidence="2">dUTP diphosphatase</fullName>
        <ecNumber evidence="2">3.6.1.23</ecNumber>
    </recommendedName>
</protein>
<organism evidence="7 8">
    <name type="scientific">Dyella telluris</name>
    <dbReference type="NCBI Taxonomy" id="2763498"/>
    <lineage>
        <taxon>Bacteria</taxon>
        <taxon>Pseudomonadati</taxon>
        <taxon>Pseudomonadota</taxon>
        <taxon>Gammaproteobacteria</taxon>
        <taxon>Lysobacterales</taxon>
        <taxon>Rhodanobacteraceae</taxon>
        <taxon>Dyella</taxon>
    </lineage>
</organism>
<dbReference type="EC" id="3.6.1.23" evidence="2"/>
<evidence type="ECO:0000256" key="4">
    <source>
        <dbReference type="ARBA" id="ARBA00023080"/>
    </source>
</evidence>
<gene>
    <name evidence="7" type="primary">dut</name>
    <name evidence="7" type="ORF">H8F01_00705</name>
</gene>
<dbReference type="AlphaFoldDB" id="A0A7G8QA14"/>
<evidence type="ECO:0000256" key="3">
    <source>
        <dbReference type="ARBA" id="ARBA00022801"/>
    </source>
</evidence>
<sequence length="146" mass="15540">MSTIVRDKALYADFGLPARGSDGAAAIDLRATEDIELLAGEQHMMDTGINIWIKNPGFVGLIVPRSGLGTRGLVMANGVGVIDSDYQGPLKVSLLNRSNNDIYIARGDRIAQFMLTPVVCPQLIEVENFDEATDRGNGGFGSTGAN</sequence>
<dbReference type="CDD" id="cd07557">
    <property type="entry name" value="trimeric_dUTPase"/>
    <property type="match status" value="1"/>
</dbReference>
<keyword evidence="3 7" id="KW-0378">Hydrolase</keyword>
<evidence type="ECO:0000313" key="7">
    <source>
        <dbReference type="EMBL" id="QNK03622.1"/>
    </source>
</evidence>
<dbReference type="KEGG" id="dtl:H8F01_00705"/>
<accession>A0A7G8QA14</accession>
<dbReference type="GO" id="GO:0000287">
    <property type="term" value="F:magnesium ion binding"/>
    <property type="evidence" value="ECO:0007669"/>
    <property type="project" value="InterPro"/>
</dbReference>
<dbReference type="Pfam" id="PF00692">
    <property type="entry name" value="dUTPase"/>
    <property type="match status" value="1"/>
</dbReference>
<keyword evidence="8" id="KW-1185">Reference proteome</keyword>